<feature type="transmembrane region" description="Helical" evidence="1">
    <location>
        <begin position="14"/>
        <end position="35"/>
    </location>
</feature>
<feature type="transmembrane region" description="Helical" evidence="1">
    <location>
        <begin position="357"/>
        <end position="380"/>
    </location>
</feature>
<name>A0A0N0X9I3_PSESX</name>
<dbReference type="AlphaFoldDB" id="A0A0N0X9I3"/>
<feature type="transmembrane region" description="Helical" evidence="1">
    <location>
        <begin position="91"/>
        <end position="110"/>
    </location>
</feature>
<gene>
    <name evidence="2" type="ORF">ABJ99_4366</name>
</gene>
<keyword evidence="1" id="KW-0812">Transmembrane</keyword>
<evidence type="ECO:0000313" key="2">
    <source>
        <dbReference type="EMBL" id="KPC28512.1"/>
    </source>
</evidence>
<evidence type="ECO:0000313" key="3">
    <source>
        <dbReference type="Proteomes" id="UP000037891"/>
    </source>
</evidence>
<dbReference type="EMBL" id="LGLN01000064">
    <property type="protein sequence ID" value="KPC28512.1"/>
    <property type="molecule type" value="Genomic_DNA"/>
</dbReference>
<comment type="caution">
    <text evidence="2">The sequence shown here is derived from an EMBL/GenBank/DDBJ whole genome shotgun (WGS) entry which is preliminary data.</text>
</comment>
<protein>
    <submittedName>
        <fullName evidence="2">Membrane protein</fullName>
    </submittedName>
</protein>
<feature type="transmembrane region" description="Helical" evidence="1">
    <location>
        <begin position="317"/>
        <end position="337"/>
    </location>
</feature>
<feature type="transmembrane region" description="Helical" evidence="1">
    <location>
        <begin position="392"/>
        <end position="412"/>
    </location>
</feature>
<feature type="transmembrane region" description="Helical" evidence="1">
    <location>
        <begin position="281"/>
        <end position="305"/>
    </location>
</feature>
<proteinExistence type="predicted"/>
<dbReference type="Proteomes" id="UP000037891">
    <property type="component" value="Unassembled WGS sequence"/>
</dbReference>
<dbReference type="RefSeq" id="WP_054086449.1">
    <property type="nucleotide sequence ID" value="NZ_LGLN01000064.1"/>
</dbReference>
<evidence type="ECO:0000256" key="1">
    <source>
        <dbReference type="SAM" id="Phobius"/>
    </source>
</evidence>
<reference evidence="2 3" key="1">
    <citation type="submission" date="2015-07" db="EMBL/GenBank/DDBJ databases">
        <authorList>
            <person name="Noorani M."/>
        </authorList>
    </citation>
    <scope>NUCLEOTIDE SEQUENCE [LARGE SCALE GENOMIC DNA]</scope>
    <source>
        <strain evidence="2 3">0788_9</strain>
    </source>
</reference>
<feature type="transmembrane region" description="Helical" evidence="1">
    <location>
        <begin position="219"/>
        <end position="240"/>
    </location>
</feature>
<sequence length="620" mass="69095">MNAVQRHPDKLMTALRWVLIILPFISLFISIWSWLRYGVDIPVYDDWRQYKANEMGRLDLAYLFTPHNDTLYSFGLLLDSLAFRFLDGNTVAYQLLSLTSVLGGLLLLQWKLLKRYCADKNCLAVAFSFTLLMLQPDTYWGWQNLAYHQALPLVCVLGILMLATSTTLNSKVAILAAASMGFVAGLSYISGAFSILALCAVSVIYGLISNTAQRKRVLNIGLALIAPAVITTAAQLWVIIEVQHGTHRADAPMAFPWEADFWLFMLGKVARSLMLPLEHPIWSIAVTLLALSCLAIVLFKSILIVAREKASTPSEPLYILISLSAVVFSYLLLISAGRTNLRPETVTAPLEIFTYGFYRFHFFWITLLWPWLAYIIFNWLQHKMKAKRITKIALFSTTILWAAACVYTPIIANASFYKSTMAQRVSGLNCIIEKIQQPGPVRCVGIDLEDIAEGIKNGRNKNASFARSMHIMPLPLGTNSPRPDYRLSENLETLIITNAHPVLGKITPLALSAANDINLNFKVNSDLSSCSMLDISASLISTDGGIAQLFYLIPGDAGFNELHSTTAMVAGSKEPQQVNFFINSPTGFEKDMRFDPVAESQNLTINDLEVRCRSHFDVTQ</sequence>
<reference evidence="2 3" key="2">
    <citation type="submission" date="2015-10" db="EMBL/GenBank/DDBJ databases">
        <title>Comparative genomics and high-throughput reverse genetic screens identify a new phytobacterial MAMP and an Arabidopsis receptor required for immune elicitation.</title>
        <authorList>
            <person name="Mott G.A."/>
            <person name="Thakur S."/>
            <person name="Wang P.W."/>
            <person name="Desveaux D."/>
            <person name="Guttman D.S."/>
        </authorList>
    </citation>
    <scope>NUCLEOTIDE SEQUENCE [LARGE SCALE GENOMIC DNA]</scope>
    <source>
        <strain evidence="2 3">0788_9</strain>
    </source>
</reference>
<accession>A0A0N0X9I3</accession>
<keyword evidence="1" id="KW-0472">Membrane</keyword>
<organism evidence="2 3">
    <name type="scientific">Pseudomonas syringae pv. cilantro</name>
    <dbReference type="NCBI Taxonomy" id="81035"/>
    <lineage>
        <taxon>Bacteria</taxon>
        <taxon>Pseudomonadati</taxon>
        <taxon>Pseudomonadota</taxon>
        <taxon>Gammaproteobacteria</taxon>
        <taxon>Pseudomonadales</taxon>
        <taxon>Pseudomonadaceae</taxon>
        <taxon>Pseudomonas</taxon>
        <taxon>Pseudomonas syringae</taxon>
    </lineage>
</organism>
<dbReference type="PATRIC" id="fig|81035.3.peg.4670"/>
<feature type="transmembrane region" description="Helical" evidence="1">
    <location>
        <begin position="146"/>
        <end position="165"/>
    </location>
</feature>
<keyword evidence="1" id="KW-1133">Transmembrane helix</keyword>